<protein>
    <submittedName>
        <fullName evidence="1">Uncharacterized protein</fullName>
    </submittedName>
</protein>
<evidence type="ECO:0000313" key="1">
    <source>
        <dbReference type="EMBL" id="GHC34963.1"/>
    </source>
</evidence>
<dbReference type="Proteomes" id="UP000658305">
    <property type="component" value="Unassembled WGS sequence"/>
</dbReference>
<gene>
    <name evidence="1" type="ORF">GCM10007291_40260</name>
</gene>
<accession>A0ABQ3FQZ9</accession>
<keyword evidence="2" id="KW-1185">Reference proteome</keyword>
<evidence type="ECO:0000313" key="2">
    <source>
        <dbReference type="Proteomes" id="UP000658305"/>
    </source>
</evidence>
<sequence length="56" mass="5520">MARDQLAVGSDKAGDGPAELCHAGGDFCHLIGVMGLCIPGVGPETGEGPMLDPAGQ</sequence>
<name>A0ABQ3FQZ9_9RHOB</name>
<comment type="caution">
    <text evidence="1">The sequence shown here is derived from an EMBL/GenBank/DDBJ whole genome shotgun (WGS) entry which is preliminary data.</text>
</comment>
<dbReference type="EMBL" id="BMYI01000017">
    <property type="protein sequence ID" value="GHC34963.1"/>
    <property type="molecule type" value="Genomic_DNA"/>
</dbReference>
<reference evidence="2" key="1">
    <citation type="journal article" date="2019" name="Int. J. Syst. Evol. Microbiol.">
        <title>The Global Catalogue of Microorganisms (GCM) 10K type strain sequencing project: providing services to taxonomists for standard genome sequencing and annotation.</title>
        <authorList>
            <consortium name="The Broad Institute Genomics Platform"/>
            <consortium name="The Broad Institute Genome Sequencing Center for Infectious Disease"/>
            <person name="Wu L."/>
            <person name="Ma J."/>
        </authorList>
    </citation>
    <scope>NUCLEOTIDE SEQUENCE [LARGE SCALE GENOMIC DNA]</scope>
    <source>
        <strain evidence="2">KCTC 23298</strain>
    </source>
</reference>
<organism evidence="1 2">
    <name type="scientific">Gemmobacter nanjingensis</name>
    <dbReference type="NCBI Taxonomy" id="488454"/>
    <lineage>
        <taxon>Bacteria</taxon>
        <taxon>Pseudomonadati</taxon>
        <taxon>Pseudomonadota</taxon>
        <taxon>Alphaproteobacteria</taxon>
        <taxon>Rhodobacterales</taxon>
        <taxon>Paracoccaceae</taxon>
        <taxon>Gemmobacter</taxon>
    </lineage>
</organism>
<proteinExistence type="predicted"/>